<feature type="signal peptide" evidence="1">
    <location>
        <begin position="1"/>
        <end position="20"/>
    </location>
</feature>
<dbReference type="RefSeq" id="WP_241350218.1">
    <property type="nucleotide sequence ID" value="NZ_JAKZGP010000121.1"/>
</dbReference>
<feature type="chain" id="PRO_5046978392" evidence="1">
    <location>
        <begin position="21"/>
        <end position="52"/>
    </location>
</feature>
<evidence type="ECO:0000256" key="1">
    <source>
        <dbReference type="SAM" id="SignalP"/>
    </source>
</evidence>
<protein>
    <submittedName>
        <fullName evidence="2">Uncharacterized protein</fullName>
    </submittedName>
</protein>
<gene>
    <name evidence="2" type="ORF">MM239_20580</name>
</gene>
<comment type="caution">
    <text evidence="2">The sequence shown here is derived from an EMBL/GenBank/DDBJ whole genome shotgun (WGS) entry which is preliminary data.</text>
</comment>
<keyword evidence="3" id="KW-1185">Reference proteome</keyword>
<evidence type="ECO:0000313" key="2">
    <source>
        <dbReference type="EMBL" id="MCH7411795.1"/>
    </source>
</evidence>
<dbReference type="EMBL" id="JAKZGP010000121">
    <property type="protein sequence ID" value="MCH7411795.1"/>
    <property type="molecule type" value="Genomic_DNA"/>
</dbReference>
<sequence length="52" mass="5537">MKKWLTILSLMLFFVANTNAANSDFLGASEGVAAKGGTNLVYQGFDKAGVIR</sequence>
<reference evidence="2" key="1">
    <citation type="submission" date="2022-03" db="EMBL/GenBank/DDBJ databases">
        <title>De novo assembled genomes of Belliella spp. (Cyclobacteriaceae) strains.</title>
        <authorList>
            <person name="Szabo A."/>
            <person name="Korponai K."/>
            <person name="Felfoldi T."/>
        </authorList>
    </citation>
    <scope>NUCLEOTIDE SEQUENCE</scope>
    <source>
        <strain evidence="2">DSM 111904</strain>
    </source>
</reference>
<dbReference type="Proteomes" id="UP001165489">
    <property type="component" value="Unassembled WGS sequence"/>
</dbReference>
<name>A0ABS9V6M0_9BACT</name>
<proteinExistence type="predicted"/>
<keyword evidence="1" id="KW-0732">Signal</keyword>
<accession>A0ABS9V6M0</accession>
<organism evidence="2 3">
    <name type="scientific">Belliella filtrata</name>
    <dbReference type="NCBI Taxonomy" id="2923435"/>
    <lineage>
        <taxon>Bacteria</taxon>
        <taxon>Pseudomonadati</taxon>
        <taxon>Bacteroidota</taxon>
        <taxon>Cytophagia</taxon>
        <taxon>Cytophagales</taxon>
        <taxon>Cyclobacteriaceae</taxon>
        <taxon>Belliella</taxon>
    </lineage>
</organism>
<evidence type="ECO:0000313" key="3">
    <source>
        <dbReference type="Proteomes" id="UP001165489"/>
    </source>
</evidence>